<name>A6DQV0_9BACT</name>
<proteinExistence type="predicted"/>
<dbReference type="EMBL" id="ABCK01000021">
    <property type="protein sequence ID" value="EDM26000.1"/>
    <property type="molecule type" value="Genomic_DNA"/>
</dbReference>
<gene>
    <name evidence="2" type="ORF">LNTAR_19422</name>
</gene>
<accession>A6DQV0</accession>
<sequence>MSSYNSVNATTENDWKDYSPSNFEEDWELKENGFNSRRLNKKSPKNFSVKEDAFVVESHYQSIGKFLCTKKTYNNFIFEAEVMTSDLRSCAFVGYHGQFLDTQWKGKGRKYKSLHGFSYGFGNWPKTTGEAEIRYTGSKSLIADHKEVEFQKNKWHKVKIVVKDNSIQHWFDDLLVAELKNVRETLEKNSLVKSEEPMSGPIVLGMTGHPKGQKQVISVKWRNVRVKAL</sequence>
<keyword evidence="3" id="KW-1185">Reference proteome</keyword>
<feature type="domain" description="3-keto-alpha-glucoside-1,2-lyase/3-keto-2-hydroxy-glucal hydratase" evidence="1">
    <location>
        <begin position="8"/>
        <end position="227"/>
    </location>
</feature>
<evidence type="ECO:0000259" key="1">
    <source>
        <dbReference type="Pfam" id="PF06439"/>
    </source>
</evidence>
<dbReference type="Proteomes" id="UP000004947">
    <property type="component" value="Unassembled WGS sequence"/>
</dbReference>
<evidence type="ECO:0000313" key="3">
    <source>
        <dbReference type="Proteomes" id="UP000004947"/>
    </source>
</evidence>
<dbReference type="InterPro" id="IPR010496">
    <property type="entry name" value="AL/BT2_dom"/>
</dbReference>
<dbReference type="Gene3D" id="2.60.120.560">
    <property type="entry name" value="Exo-inulinase, domain 1"/>
    <property type="match status" value="1"/>
</dbReference>
<dbReference type="Pfam" id="PF06439">
    <property type="entry name" value="3keto-disac_hyd"/>
    <property type="match status" value="1"/>
</dbReference>
<comment type="caution">
    <text evidence="2">The sequence shown here is derived from an EMBL/GenBank/DDBJ whole genome shotgun (WGS) entry which is preliminary data.</text>
</comment>
<dbReference type="AlphaFoldDB" id="A6DQV0"/>
<dbReference type="STRING" id="313628.LNTAR_19422"/>
<protein>
    <recommendedName>
        <fullName evidence="1">3-keto-alpha-glucoside-1,2-lyase/3-keto-2-hydroxy-glucal hydratase domain-containing protein</fullName>
    </recommendedName>
</protein>
<organism evidence="2 3">
    <name type="scientific">Lentisphaera araneosa HTCC2155</name>
    <dbReference type="NCBI Taxonomy" id="313628"/>
    <lineage>
        <taxon>Bacteria</taxon>
        <taxon>Pseudomonadati</taxon>
        <taxon>Lentisphaerota</taxon>
        <taxon>Lentisphaeria</taxon>
        <taxon>Lentisphaerales</taxon>
        <taxon>Lentisphaeraceae</taxon>
        <taxon>Lentisphaera</taxon>
    </lineage>
</organism>
<dbReference type="GO" id="GO:0016787">
    <property type="term" value="F:hydrolase activity"/>
    <property type="evidence" value="ECO:0007669"/>
    <property type="project" value="InterPro"/>
</dbReference>
<evidence type="ECO:0000313" key="2">
    <source>
        <dbReference type="EMBL" id="EDM26000.1"/>
    </source>
</evidence>
<reference evidence="2 3" key="1">
    <citation type="journal article" date="2010" name="J. Bacteriol.">
        <title>Genome sequence of Lentisphaera araneosa HTCC2155T, the type species of the order Lentisphaerales in the phylum Lentisphaerae.</title>
        <authorList>
            <person name="Thrash J.C."/>
            <person name="Cho J.C."/>
            <person name="Vergin K.L."/>
            <person name="Morris R.M."/>
            <person name="Giovannoni S.J."/>
        </authorList>
    </citation>
    <scope>NUCLEOTIDE SEQUENCE [LARGE SCALE GENOMIC DNA]</scope>
    <source>
        <strain evidence="2 3">HTCC2155</strain>
    </source>
</reference>